<accession>A0A8B8I8W7</accession>
<feature type="chain" id="PRO_5034417814" evidence="4">
    <location>
        <begin position="20"/>
        <end position="206"/>
    </location>
</feature>
<reference evidence="7" key="1">
    <citation type="submission" date="2025-08" db="UniProtKB">
        <authorList>
            <consortium name="RefSeq"/>
        </authorList>
    </citation>
    <scope>IDENTIFICATION</scope>
    <source>
        <tissue evidence="7">Whole body</tissue>
    </source>
</reference>
<dbReference type="GeneID" id="113398315"/>
<dbReference type="GO" id="GO:0005121">
    <property type="term" value="F:Toll binding"/>
    <property type="evidence" value="ECO:0007669"/>
    <property type="project" value="TreeGrafter"/>
</dbReference>
<keyword evidence="2" id="KW-1015">Disulfide bond</keyword>
<protein>
    <submittedName>
        <fullName evidence="7">Uncharacterized protein LOC113398315</fullName>
    </submittedName>
</protein>
<feature type="domain" description="Spaetzle" evidence="5">
    <location>
        <begin position="113"/>
        <end position="192"/>
    </location>
</feature>
<evidence type="ECO:0000256" key="3">
    <source>
        <dbReference type="ARBA" id="ARBA00023180"/>
    </source>
</evidence>
<dbReference type="InterPro" id="IPR052444">
    <property type="entry name" value="Spz/Toll_ligand-like"/>
</dbReference>
<dbReference type="GO" id="GO:0045087">
    <property type="term" value="P:innate immune response"/>
    <property type="evidence" value="ECO:0007669"/>
    <property type="project" value="TreeGrafter"/>
</dbReference>
<organism evidence="6 7">
    <name type="scientific">Vanessa tameamea</name>
    <name type="common">Kamehameha butterfly</name>
    <dbReference type="NCBI Taxonomy" id="334116"/>
    <lineage>
        <taxon>Eukaryota</taxon>
        <taxon>Metazoa</taxon>
        <taxon>Ecdysozoa</taxon>
        <taxon>Arthropoda</taxon>
        <taxon>Hexapoda</taxon>
        <taxon>Insecta</taxon>
        <taxon>Pterygota</taxon>
        <taxon>Neoptera</taxon>
        <taxon>Endopterygota</taxon>
        <taxon>Lepidoptera</taxon>
        <taxon>Glossata</taxon>
        <taxon>Ditrysia</taxon>
        <taxon>Papilionoidea</taxon>
        <taxon>Nymphalidae</taxon>
        <taxon>Nymphalinae</taxon>
        <taxon>Vanessa</taxon>
    </lineage>
</organism>
<proteinExistence type="predicted"/>
<name>A0A8B8I8W7_VANTA</name>
<evidence type="ECO:0000256" key="4">
    <source>
        <dbReference type="SAM" id="SignalP"/>
    </source>
</evidence>
<dbReference type="Proteomes" id="UP001652626">
    <property type="component" value="Chromosome 7"/>
</dbReference>
<dbReference type="OMA" id="VTYEPLY"/>
<feature type="signal peptide" evidence="4">
    <location>
        <begin position="1"/>
        <end position="19"/>
    </location>
</feature>
<keyword evidence="1 4" id="KW-0732">Signal</keyword>
<dbReference type="Pfam" id="PF16077">
    <property type="entry name" value="Spaetzle"/>
    <property type="match status" value="1"/>
</dbReference>
<evidence type="ECO:0000256" key="2">
    <source>
        <dbReference type="ARBA" id="ARBA00023157"/>
    </source>
</evidence>
<dbReference type="SUPFAM" id="SSF57501">
    <property type="entry name" value="Cystine-knot cytokines"/>
    <property type="match status" value="1"/>
</dbReference>
<keyword evidence="3" id="KW-0325">Glycoprotein</keyword>
<dbReference type="PANTHER" id="PTHR23199">
    <property type="entry name" value="NEUROTROPHIN 1-RELATED"/>
    <property type="match status" value="1"/>
</dbReference>
<dbReference type="RefSeq" id="XP_026492762.1">
    <property type="nucleotide sequence ID" value="XM_026636977.2"/>
</dbReference>
<dbReference type="GO" id="GO:0005615">
    <property type="term" value="C:extracellular space"/>
    <property type="evidence" value="ECO:0007669"/>
    <property type="project" value="UniProtKB-ARBA"/>
</dbReference>
<dbReference type="GO" id="GO:0021556">
    <property type="term" value="P:central nervous system formation"/>
    <property type="evidence" value="ECO:0007669"/>
    <property type="project" value="TreeGrafter"/>
</dbReference>
<dbReference type="PANTHER" id="PTHR23199:SF12">
    <property type="entry name" value="NEUROTROPHIN 1-RELATED"/>
    <property type="match status" value="1"/>
</dbReference>
<gene>
    <name evidence="7" type="primary">LOC113398315</name>
</gene>
<keyword evidence="6" id="KW-1185">Reference proteome</keyword>
<sequence>MLAITFVFIVSASLQQTYAASAKHPMEASSIQYPEPIDKETEHIPDSCKDLTYCTVKPKDYPEEKFNDMFKDYKVVPQPSMVVELNNRQGGPDSADNCESIVTYEPLYKVRPKRDEPWRTVIQVPGKDIIQRVRLETCTTPNAPCFKELSPLPEFVTFCRQKINVWEVMVAKGDNETEMIKAELPVCCSCHYRELDFKVRFGKPKK</sequence>
<dbReference type="AlphaFoldDB" id="A0A8B8I8W7"/>
<dbReference type="OrthoDB" id="7035242at2759"/>
<evidence type="ECO:0000256" key="1">
    <source>
        <dbReference type="ARBA" id="ARBA00022729"/>
    </source>
</evidence>
<evidence type="ECO:0000313" key="7">
    <source>
        <dbReference type="RefSeq" id="XP_026492762.1"/>
    </source>
</evidence>
<dbReference type="InterPro" id="IPR029034">
    <property type="entry name" value="Cystine-knot_cytokine"/>
</dbReference>
<evidence type="ECO:0000313" key="6">
    <source>
        <dbReference type="Proteomes" id="UP001652626"/>
    </source>
</evidence>
<dbReference type="Gene3D" id="2.10.90.10">
    <property type="entry name" value="Cystine-knot cytokines"/>
    <property type="match status" value="1"/>
</dbReference>
<evidence type="ECO:0000259" key="5">
    <source>
        <dbReference type="Pfam" id="PF16077"/>
    </source>
</evidence>
<dbReference type="InterPro" id="IPR032104">
    <property type="entry name" value="Spaetzle"/>
</dbReference>
<dbReference type="GO" id="GO:0008083">
    <property type="term" value="F:growth factor activity"/>
    <property type="evidence" value="ECO:0007669"/>
    <property type="project" value="TreeGrafter"/>
</dbReference>